<reference evidence="4" key="1">
    <citation type="submission" date="2019-04" db="EMBL/GenBank/DDBJ databases">
        <title>Draft genome sequence of Pseudonocardiaceae bacterium SL3-2-4.</title>
        <authorList>
            <person name="Ningsih F."/>
            <person name="Yokota A."/>
            <person name="Sakai Y."/>
            <person name="Nanatani K."/>
            <person name="Yabe S."/>
            <person name="Oetari A."/>
            <person name="Sjamsuridzal W."/>
        </authorList>
    </citation>
    <scope>NUCLEOTIDE SEQUENCE [LARGE SCALE GENOMIC DNA]</scope>
    <source>
        <strain evidence="4">SL3-2-4</strain>
    </source>
</reference>
<dbReference type="OrthoDB" id="5381276at2"/>
<dbReference type="Proteomes" id="UP000298860">
    <property type="component" value="Unassembled WGS sequence"/>
</dbReference>
<dbReference type="InterPro" id="IPR000772">
    <property type="entry name" value="Ricin_B_lectin"/>
</dbReference>
<keyword evidence="4" id="KW-1185">Reference proteome</keyword>
<feature type="domain" description="Ricin B lectin" evidence="2">
    <location>
        <begin position="79"/>
        <end position="164"/>
    </location>
</feature>
<dbReference type="RefSeq" id="WP_137813858.1">
    <property type="nucleotide sequence ID" value="NZ_BJFL01000009.1"/>
</dbReference>
<dbReference type="EMBL" id="BJFL01000009">
    <property type="protein sequence ID" value="GDY30756.1"/>
    <property type="molecule type" value="Genomic_DNA"/>
</dbReference>
<protein>
    <recommendedName>
        <fullName evidence="2">Ricin B lectin domain-containing protein</fullName>
    </recommendedName>
</protein>
<evidence type="ECO:0000259" key="2">
    <source>
        <dbReference type="Pfam" id="PF14200"/>
    </source>
</evidence>
<accession>A0A4D4J8C1</accession>
<gene>
    <name evidence="3" type="ORF">GTS_23890</name>
</gene>
<feature type="chain" id="PRO_5020683740" description="Ricin B lectin domain-containing protein" evidence="1">
    <location>
        <begin position="30"/>
        <end position="181"/>
    </location>
</feature>
<proteinExistence type="predicted"/>
<comment type="caution">
    <text evidence="3">The sequence shown here is derived from an EMBL/GenBank/DDBJ whole genome shotgun (WGS) entry which is preliminary data.</text>
</comment>
<sequence length="181" mass="19334">MRISKGLKVAVASTAAAIGIIFAPCAATAAPQPKQVVPQPGSYQIVSRHNGSRWVTALDSAGDANARAVRAPAWDSFTSDQWNIIGTGLAGVTIQNAKGGKCLEPLNASFTLHQQVVVRTCNGSRAQRWLITRAADTSFLISPLNEPTLAVALASAGTDDWTELRLEKAWYSTDRLWNFVG</sequence>
<feature type="signal peptide" evidence="1">
    <location>
        <begin position="1"/>
        <end position="29"/>
    </location>
</feature>
<keyword evidence="1" id="KW-0732">Signal</keyword>
<organism evidence="3 4">
    <name type="scientific">Gandjariella thermophila</name>
    <dbReference type="NCBI Taxonomy" id="1931992"/>
    <lineage>
        <taxon>Bacteria</taxon>
        <taxon>Bacillati</taxon>
        <taxon>Actinomycetota</taxon>
        <taxon>Actinomycetes</taxon>
        <taxon>Pseudonocardiales</taxon>
        <taxon>Pseudonocardiaceae</taxon>
        <taxon>Gandjariella</taxon>
    </lineage>
</organism>
<dbReference type="CDD" id="cd00161">
    <property type="entry name" value="beta-trefoil_Ricin-like"/>
    <property type="match status" value="1"/>
</dbReference>
<evidence type="ECO:0000256" key="1">
    <source>
        <dbReference type="SAM" id="SignalP"/>
    </source>
</evidence>
<dbReference type="SUPFAM" id="SSF50370">
    <property type="entry name" value="Ricin B-like lectins"/>
    <property type="match status" value="1"/>
</dbReference>
<evidence type="ECO:0000313" key="3">
    <source>
        <dbReference type="EMBL" id="GDY30756.1"/>
    </source>
</evidence>
<dbReference type="AlphaFoldDB" id="A0A4D4J8C1"/>
<dbReference type="InterPro" id="IPR035992">
    <property type="entry name" value="Ricin_B-like_lectins"/>
</dbReference>
<dbReference type="Gene3D" id="2.80.10.50">
    <property type="match status" value="1"/>
</dbReference>
<dbReference type="PROSITE" id="PS50231">
    <property type="entry name" value="RICIN_B_LECTIN"/>
    <property type="match status" value="1"/>
</dbReference>
<name>A0A4D4J8C1_9PSEU</name>
<evidence type="ECO:0000313" key="4">
    <source>
        <dbReference type="Proteomes" id="UP000298860"/>
    </source>
</evidence>
<dbReference type="Pfam" id="PF14200">
    <property type="entry name" value="RicinB_lectin_2"/>
    <property type="match status" value="1"/>
</dbReference>